<evidence type="ECO:0000256" key="1">
    <source>
        <dbReference type="ARBA" id="ARBA00010164"/>
    </source>
</evidence>
<comment type="similarity">
    <text evidence="1">Belongs to the HipA Ser/Thr kinase family.</text>
</comment>
<feature type="domain" description="HipA-like C-terminal" evidence="4">
    <location>
        <begin position="161"/>
        <end position="371"/>
    </location>
</feature>
<dbReference type="PANTHER" id="PTHR37419">
    <property type="entry name" value="SERINE/THREONINE-PROTEIN KINASE TOXIN HIPA"/>
    <property type="match status" value="1"/>
</dbReference>
<dbReference type="Gene3D" id="1.10.1070.20">
    <property type="match status" value="1"/>
</dbReference>
<keyword evidence="3 5" id="KW-0418">Kinase</keyword>
<protein>
    <submittedName>
        <fullName evidence="5">Phosphatidylinositol kinase</fullName>
    </submittedName>
</protein>
<reference evidence="6" key="1">
    <citation type="journal article" date="2019" name="Int. J. Syst. Evol. Microbiol.">
        <title>The Global Catalogue of Microorganisms (GCM) 10K type strain sequencing project: providing services to taxonomists for standard genome sequencing and annotation.</title>
        <authorList>
            <consortium name="The Broad Institute Genomics Platform"/>
            <consortium name="The Broad Institute Genome Sequencing Center for Infectious Disease"/>
            <person name="Wu L."/>
            <person name="Ma J."/>
        </authorList>
    </citation>
    <scope>NUCLEOTIDE SEQUENCE [LARGE SCALE GENOMIC DNA]</scope>
    <source>
        <strain evidence="6">CGMCC 1.12923</strain>
    </source>
</reference>
<dbReference type="GO" id="GO:0016301">
    <property type="term" value="F:kinase activity"/>
    <property type="evidence" value="ECO:0007669"/>
    <property type="project" value="UniProtKB-KW"/>
</dbReference>
<sequence length="402" mass="44297">MTSEAYVYIDGIEDQPLICGIVALNHNNTVAQFRYGKSYLNHAKAFAIDPVNLPLSEDVFVTRRHGGMFGALLDAGADAWGKKLILSLHKTKPQNTIEFLLSGSAMGVGAITLSLSRNSCKPKRSLARIGQINDLLRGKNAILNDQAVSPEAKKAFQHGESMGGARPKAVVNDGEREYLVKFNRKDDLFNHARVEHASMLLLRELTDNVANTKTLRVDDEDVLLVERFDRRGSIPSCAFISARTLLDIDVVNPGLAASTYTYGEIADFLRRESDRASDSKELFTRMCFNALIGNTDDHVRNHGLIMPFGSRGWHLSPAYDVLPISSSRQHGLGLGNFGREATVENLLSQHRRFGLSVAKAKSIFNDVSDVTLTWPEAFSASGVTDEDIERLRGVIPVPSNLF</sequence>
<gene>
    <name evidence="5" type="ORF">GCM10011357_32830</name>
</gene>
<evidence type="ECO:0000259" key="4">
    <source>
        <dbReference type="Pfam" id="PF07804"/>
    </source>
</evidence>
<proteinExistence type="inferred from homology"/>
<evidence type="ECO:0000256" key="3">
    <source>
        <dbReference type="ARBA" id="ARBA00022777"/>
    </source>
</evidence>
<accession>A0ABQ1RMV1</accession>
<evidence type="ECO:0000256" key="2">
    <source>
        <dbReference type="ARBA" id="ARBA00022679"/>
    </source>
</evidence>
<dbReference type="Proteomes" id="UP000614272">
    <property type="component" value="Unassembled WGS sequence"/>
</dbReference>
<dbReference type="InterPro" id="IPR052028">
    <property type="entry name" value="HipA_Ser/Thr_kinase"/>
</dbReference>
<dbReference type="PANTHER" id="PTHR37419:SF8">
    <property type="entry name" value="TOXIN YJJJ"/>
    <property type="match status" value="1"/>
</dbReference>
<keyword evidence="6" id="KW-1185">Reference proteome</keyword>
<comment type="caution">
    <text evidence="5">The sequence shown here is derived from an EMBL/GenBank/DDBJ whole genome shotgun (WGS) entry which is preliminary data.</text>
</comment>
<dbReference type="Pfam" id="PF07804">
    <property type="entry name" value="HipA_C"/>
    <property type="match status" value="1"/>
</dbReference>
<organism evidence="5 6">
    <name type="scientific">Lacimicrobium alkaliphilum</name>
    <dbReference type="NCBI Taxonomy" id="1526571"/>
    <lineage>
        <taxon>Bacteria</taxon>
        <taxon>Pseudomonadati</taxon>
        <taxon>Pseudomonadota</taxon>
        <taxon>Gammaproteobacteria</taxon>
        <taxon>Alteromonadales</taxon>
        <taxon>Alteromonadaceae</taxon>
        <taxon>Lacimicrobium</taxon>
    </lineage>
</organism>
<keyword evidence="2" id="KW-0808">Transferase</keyword>
<dbReference type="InterPro" id="IPR012893">
    <property type="entry name" value="HipA-like_C"/>
</dbReference>
<evidence type="ECO:0000313" key="6">
    <source>
        <dbReference type="Proteomes" id="UP000614272"/>
    </source>
</evidence>
<name>A0ABQ1RMV1_9ALTE</name>
<dbReference type="EMBL" id="BMGJ01000016">
    <property type="protein sequence ID" value="GGD75263.1"/>
    <property type="molecule type" value="Genomic_DNA"/>
</dbReference>
<evidence type="ECO:0000313" key="5">
    <source>
        <dbReference type="EMBL" id="GGD75263.1"/>
    </source>
</evidence>
<dbReference type="RefSeq" id="WP_099035960.1">
    <property type="nucleotide sequence ID" value="NZ_BMGJ01000016.1"/>
</dbReference>